<dbReference type="EMBL" id="JAALDK010000002">
    <property type="protein sequence ID" value="NUY04942.1"/>
    <property type="molecule type" value="Genomic_DNA"/>
</dbReference>
<gene>
    <name evidence="3" type="ORF">G5S42_35815</name>
</gene>
<dbReference type="InterPro" id="IPR012495">
    <property type="entry name" value="TadE-like_dom"/>
</dbReference>
<comment type="caution">
    <text evidence="3">The sequence shown here is derived from an EMBL/GenBank/DDBJ whole genome shotgun (WGS) entry which is preliminary data.</text>
</comment>
<dbReference type="GeneID" id="301105720"/>
<evidence type="ECO:0000259" key="2">
    <source>
        <dbReference type="Pfam" id="PF07811"/>
    </source>
</evidence>
<dbReference type="RefSeq" id="WP_176111429.1">
    <property type="nucleotide sequence ID" value="NZ_JAALDK010000002.1"/>
</dbReference>
<evidence type="ECO:0000313" key="4">
    <source>
        <dbReference type="Proteomes" id="UP000594380"/>
    </source>
</evidence>
<proteinExistence type="predicted"/>
<keyword evidence="1" id="KW-0472">Membrane</keyword>
<protein>
    <submittedName>
        <fullName evidence="3">Pilus assembly protein</fullName>
    </submittedName>
</protein>
<feature type="domain" description="TadE-like" evidence="2">
    <location>
        <begin position="13"/>
        <end position="55"/>
    </location>
</feature>
<feature type="transmembrane region" description="Helical" evidence="1">
    <location>
        <begin position="20"/>
        <end position="41"/>
    </location>
</feature>
<name>A0A7Y6K5T4_9BURK</name>
<reference evidence="3 4" key="1">
    <citation type="submission" date="2020-02" db="EMBL/GenBank/DDBJ databases">
        <title>Paraburkholderia simonii sp. nov. and Paraburkholderia youngii sp. nov. Brazilian and Mexican Mimosa-associated rhizobia.</title>
        <authorList>
            <person name="Mavima L."/>
            <person name="Beukes C.W."/>
            <person name="Chan W.Y."/>
            <person name="Palmer M."/>
            <person name="De Meyer S.E."/>
            <person name="James E.K."/>
            <person name="Venter S.N."/>
            <person name="Steenkamp E.T."/>
        </authorList>
    </citation>
    <scope>NUCLEOTIDE SEQUENCE [LARGE SCALE GENOMIC DNA]</scope>
    <source>
        <strain evidence="3 4">JPY169</strain>
    </source>
</reference>
<accession>A0A7Y6K5T4</accession>
<organism evidence="3 4">
    <name type="scientific">Paraburkholderia youngii</name>
    <dbReference type="NCBI Taxonomy" id="2782701"/>
    <lineage>
        <taxon>Bacteria</taxon>
        <taxon>Pseudomonadati</taxon>
        <taxon>Pseudomonadota</taxon>
        <taxon>Betaproteobacteria</taxon>
        <taxon>Burkholderiales</taxon>
        <taxon>Burkholderiaceae</taxon>
        <taxon>Paraburkholderia</taxon>
    </lineage>
</organism>
<dbReference type="AlphaFoldDB" id="A0A7Y6K5T4"/>
<dbReference type="Pfam" id="PF07811">
    <property type="entry name" value="TadE"/>
    <property type="match status" value="1"/>
</dbReference>
<evidence type="ECO:0000313" key="3">
    <source>
        <dbReference type="EMBL" id="NUY04942.1"/>
    </source>
</evidence>
<sequence length="142" mass="14736">MESNDEPEKKQKGVVAVETALVLPLLLLIVFGIVEFGLALYDQAVITNAAREGARAGIVLTSPRPTTTDITSVVTGYTSSYLISFAAKNPTPSVSVTNAGGSFGTALAVKVSYTFTGLLLGPLMNPLTGPITLSSTATMNNE</sequence>
<keyword evidence="1" id="KW-0812">Transmembrane</keyword>
<keyword evidence="1" id="KW-1133">Transmembrane helix</keyword>
<dbReference type="Proteomes" id="UP000594380">
    <property type="component" value="Unassembled WGS sequence"/>
</dbReference>
<evidence type="ECO:0000256" key="1">
    <source>
        <dbReference type="SAM" id="Phobius"/>
    </source>
</evidence>